<evidence type="ECO:0000259" key="2">
    <source>
        <dbReference type="Pfam" id="PF00534"/>
    </source>
</evidence>
<dbReference type="STRING" id="561720.SAMN06275492_10429"/>
<evidence type="ECO:0000259" key="3">
    <source>
        <dbReference type="Pfam" id="PF13439"/>
    </source>
</evidence>
<evidence type="ECO:0000313" key="5">
    <source>
        <dbReference type="Proteomes" id="UP000193355"/>
    </source>
</evidence>
<name>A0A1X7IR85_9BACT</name>
<dbReference type="InterPro" id="IPR028098">
    <property type="entry name" value="Glyco_trans_4-like_N"/>
</dbReference>
<dbReference type="Proteomes" id="UP000193355">
    <property type="component" value="Unassembled WGS sequence"/>
</dbReference>
<keyword evidence="1 4" id="KW-0808">Transferase</keyword>
<dbReference type="Gene3D" id="3.40.50.2000">
    <property type="entry name" value="Glycogen Phosphorylase B"/>
    <property type="match status" value="2"/>
</dbReference>
<dbReference type="GO" id="GO:0016757">
    <property type="term" value="F:glycosyltransferase activity"/>
    <property type="evidence" value="ECO:0007669"/>
    <property type="project" value="InterPro"/>
</dbReference>
<organism evidence="4 5">
    <name type="scientific">Dethiosulfovibrio salsuginis</name>
    <dbReference type="NCBI Taxonomy" id="561720"/>
    <lineage>
        <taxon>Bacteria</taxon>
        <taxon>Thermotogati</taxon>
        <taxon>Synergistota</taxon>
        <taxon>Synergistia</taxon>
        <taxon>Synergistales</taxon>
        <taxon>Dethiosulfovibrionaceae</taxon>
        <taxon>Dethiosulfovibrio</taxon>
    </lineage>
</organism>
<dbReference type="RefSeq" id="WP_085543847.1">
    <property type="nucleotide sequence ID" value="NZ_FXBB01000004.1"/>
</dbReference>
<keyword evidence="5" id="KW-1185">Reference proteome</keyword>
<sequence>MKKVTHITSAHPREDIRIFIKECSSLAQNGYKVSLIVADGKGHENKNNVSIIDAGAKEKSRYRRILKTTSDVVDKAIETKADIYHIHDPELLLFSKKLMKHGKLIYDAHEDVPRQILSKNWIHPFFRKLISLATEKTENYYAKKVSGVVAATPFIKKRFIKTNPLTENVNNFPILEELGDIQHPSSKERFVCYIGGLSAVRGLFEMIKAMEYVDGKLLLAGVFLSKEEKDLAQTLPGWKKIVDLGFCDRDKIKDILSLSRAGLVVLRPTINYVDALPIKLFEYMAAGLPVIASSFPLWRDIVLPIKCGICVNPLNPKHIGEAINWILDNPKKSDAMGRRGKKATQSTYNWEGEREKLLSFYAHM</sequence>
<dbReference type="SUPFAM" id="SSF53756">
    <property type="entry name" value="UDP-Glycosyltransferase/glycogen phosphorylase"/>
    <property type="match status" value="1"/>
</dbReference>
<dbReference type="InterPro" id="IPR001296">
    <property type="entry name" value="Glyco_trans_1"/>
</dbReference>
<reference evidence="5" key="1">
    <citation type="submission" date="2017-04" db="EMBL/GenBank/DDBJ databases">
        <authorList>
            <person name="Varghese N."/>
            <person name="Submissions S."/>
        </authorList>
    </citation>
    <scope>NUCLEOTIDE SEQUENCE [LARGE SCALE GENOMIC DNA]</scope>
    <source>
        <strain evidence="5">USBA 82</strain>
    </source>
</reference>
<dbReference type="EMBL" id="FXBB01000004">
    <property type="protein sequence ID" value="SMG16997.1"/>
    <property type="molecule type" value="Genomic_DNA"/>
</dbReference>
<dbReference type="OrthoDB" id="9813214at2"/>
<dbReference type="PANTHER" id="PTHR46401">
    <property type="entry name" value="GLYCOSYLTRANSFERASE WBBK-RELATED"/>
    <property type="match status" value="1"/>
</dbReference>
<dbReference type="Pfam" id="PF00534">
    <property type="entry name" value="Glycos_transf_1"/>
    <property type="match status" value="1"/>
</dbReference>
<evidence type="ECO:0000256" key="1">
    <source>
        <dbReference type="ARBA" id="ARBA00022679"/>
    </source>
</evidence>
<dbReference type="AlphaFoldDB" id="A0A1X7IR85"/>
<accession>A0A1X7IR85</accession>
<dbReference type="Pfam" id="PF13439">
    <property type="entry name" value="Glyco_transf_4"/>
    <property type="match status" value="1"/>
</dbReference>
<feature type="domain" description="Glycosyltransferase subfamily 4-like N-terminal" evidence="3">
    <location>
        <begin position="24"/>
        <end position="164"/>
    </location>
</feature>
<proteinExistence type="predicted"/>
<gene>
    <name evidence="4" type="ORF">SAMN06275492_10429</name>
</gene>
<evidence type="ECO:0000313" key="4">
    <source>
        <dbReference type="EMBL" id="SMG16997.1"/>
    </source>
</evidence>
<protein>
    <submittedName>
        <fullName evidence="4">Glycosyltransferase involved in cell wall bisynthesis</fullName>
    </submittedName>
</protein>
<dbReference type="GO" id="GO:0009103">
    <property type="term" value="P:lipopolysaccharide biosynthetic process"/>
    <property type="evidence" value="ECO:0007669"/>
    <property type="project" value="TreeGrafter"/>
</dbReference>
<feature type="domain" description="Glycosyl transferase family 1" evidence="2">
    <location>
        <begin position="185"/>
        <end position="342"/>
    </location>
</feature>
<dbReference type="PANTHER" id="PTHR46401:SF2">
    <property type="entry name" value="GLYCOSYLTRANSFERASE WBBK-RELATED"/>
    <property type="match status" value="1"/>
</dbReference>